<name>A0ABU2U5H0_9ACTN</name>
<evidence type="ECO:0000259" key="2">
    <source>
        <dbReference type="Pfam" id="PF01609"/>
    </source>
</evidence>
<dbReference type="Proteomes" id="UP001183809">
    <property type="component" value="Unassembled WGS sequence"/>
</dbReference>
<evidence type="ECO:0000313" key="5">
    <source>
        <dbReference type="Proteomes" id="UP001183809"/>
    </source>
</evidence>
<sequence>MAFLHLHLARCTSADLRAWTGLTGPHMQHLIEQLWELAPDTGRGRPWSLPFADRTLLVVLAYRTNLTMQQIGSPFGISRAAAHRVMTRLAEPLAELIGPPPTDRRELWIVDRTLIPVHDQQRTAKSKNYRRSVNVQIVCRARDRRVVAVGDAGPGNRNDIVVSREPLQETLPDHPSLSGDGGYRGCDRICTPHRGLDSHLIKDRTYRRFRDRRAVAERAIPGSKTTRSSANAGATARRSTTPSPASPHSTTSRSTSGKRSAPGGQQAPDRIT</sequence>
<dbReference type="InterPro" id="IPR027805">
    <property type="entry name" value="Transposase_HTH_dom"/>
</dbReference>
<feature type="compositionally biased region" description="Polar residues" evidence="1">
    <location>
        <begin position="223"/>
        <end position="232"/>
    </location>
</feature>
<feature type="compositionally biased region" description="Low complexity" evidence="1">
    <location>
        <begin position="234"/>
        <end position="255"/>
    </location>
</feature>
<comment type="caution">
    <text evidence="4">The sequence shown here is derived from an EMBL/GenBank/DDBJ whole genome shotgun (WGS) entry which is preliminary data.</text>
</comment>
<feature type="region of interest" description="Disordered" evidence="1">
    <location>
        <begin position="214"/>
        <end position="272"/>
    </location>
</feature>
<evidence type="ECO:0000259" key="3">
    <source>
        <dbReference type="Pfam" id="PF13613"/>
    </source>
</evidence>
<dbReference type="RefSeq" id="WP_311699862.1">
    <property type="nucleotide sequence ID" value="NZ_JAVREY010000074.1"/>
</dbReference>
<dbReference type="InterPro" id="IPR002559">
    <property type="entry name" value="Transposase_11"/>
</dbReference>
<feature type="domain" description="Transposase IS4-like" evidence="2">
    <location>
        <begin position="107"/>
        <end position="194"/>
    </location>
</feature>
<proteinExistence type="predicted"/>
<accession>A0ABU2U5H0</accession>
<gene>
    <name evidence="4" type="ORF">RM764_36425</name>
</gene>
<feature type="domain" description="Transposase Helix-turn-helix" evidence="3">
    <location>
        <begin position="47"/>
        <end position="95"/>
    </location>
</feature>
<protein>
    <submittedName>
        <fullName evidence="4">Transposase family protein</fullName>
    </submittedName>
</protein>
<reference evidence="5" key="1">
    <citation type="submission" date="2023-07" db="EMBL/GenBank/DDBJ databases">
        <title>30 novel species of actinomycetes from the DSMZ collection.</title>
        <authorList>
            <person name="Nouioui I."/>
        </authorList>
    </citation>
    <scope>NUCLEOTIDE SEQUENCE [LARGE SCALE GENOMIC DNA]</scope>
    <source>
        <strain evidence="5">DSM 41699</strain>
    </source>
</reference>
<evidence type="ECO:0000313" key="4">
    <source>
        <dbReference type="EMBL" id="MDT0468418.1"/>
    </source>
</evidence>
<dbReference type="Pfam" id="PF01609">
    <property type="entry name" value="DDE_Tnp_1"/>
    <property type="match status" value="1"/>
</dbReference>
<keyword evidence="5" id="KW-1185">Reference proteome</keyword>
<feature type="region of interest" description="Disordered" evidence="1">
    <location>
        <begin position="150"/>
        <end position="181"/>
    </location>
</feature>
<dbReference type="EMBL" id="JAVREY010000074">
    <property type="protein sequence ID" value="MDT0468418.1"/>
    <property type="molecule type" value="Genomic_DNA"/>
</dbReference>
<evidence type="ECO:0000256" key="1">
    <source>
        <dbReference type="SAM" id="MobiDB-lite"/>
    </source>
</evidence>
<dbReference type="Pfam" id="PF13613">
    <property type="entry name" value="HTH_Tnp_4"/>
    <property type="match status" value="1"/>
</dbReference>
<organism evidence="4 5">
    <name type="scientific">Streptomyces gibsoniae</name>
    <dbReference type="NCBI Taxonomy" id="3075529"/>
    <lineage>
        <taxon>Bacteria</taxon>
        <taxon>Bacillati</taxon>
        <taxon>Actinomycetota</taxon>
        <taxon>Actinomycetes</taxon>
        <taxon>Kitasatosporales</taxon>
        <taxon>Streptomycetaceae</taxon>
        <taxon>Streptomyces</taxon>
    </lineage>
</organism>